<feature type="coiled-coil region" evidence="1">
    <location>
        <begin position="492"/>
        <end position="572"/>
    </location>
</feature>
<dbReference type="OMA" id="THESELN"/>
<dbReference type="GO" id="GO:0051015">
    <property type="term" value="F:actin filament binding"/>
    <property type="evidence" value="ECO:0007669"/>
    <property type="project" value="TreeGrafter"/>
</dbReference>
<reference evidence="4" key="1">
    <citation type="journal article" date="2010" name="Nature">
        <title>The Amphimedon queenslandica genome and the evolution of animal complexity.</title>
        <authorList>
            <person name="Srivastava M."/>
            <person name="Simakov O."/>
            <person name="Chapman J."/>
            <person name="Fahey B."/>
            <person name="Gauthier M.E."/>
            <person name="Mitros T."/>
            <person name="Richards G.S."/>
            <person name="Conaco C."/>
            <person name="Dacre M."/>
            <person name="Hellsten U."/>
            <person name="Larroux C."/>
            <person name="Putnam N.H."/>
            <person name="Stanke M."/>
            <person name="Adamska M."/>
            <person name="Darling A."/>
            <person name="Degnan S.M."/>
            <person name="Oakley T.H."/>
            <person name="Plachetzki D.C."/>
            <person name="Zhai Y."/>
            <person name="Adamski M."/>
            <person name="Calcino A."/>
            <person name="Cummins S.F."/>
            <person name="Goodstein D.M."/>
            <person name="Harris C."/>
            <person name="Jackson D.J."/>
            <person name="Leys S.P."/>
            <person name="Shu S."/>
            <person name="Woodcroft B.J."/>
            <person name="Vervoort M."/>
            <person name="Kosik K.S."/>
            <person name="Manning G."/>
            <person name="Degnan B.M."/>
            <person name="Rokhsar D.S."/>
        </authorList>
    </citation>
    <scope>NUCLEOTIDE SEQUENCE [LARGE SCALE GENOMIC DNA]</scope>
</reference>
<dbReference type="GO" id="GO:0005737">
    <property type="term" value="C:cytoplasm"/>
    <property type="evidence" value="ECO:0007669"/>
    <property type="project" value="TreeGrafter"/>
</dbReference>
<feature type="region of interest" description="Disordered" evidence="2">
    <location>
        <begin position="1045"/>
        <end position="1069"/>
    </location>
</feature>
<dbReference type="OrthoDB" id="687730at2759"/>
<gene>
    <name evidence="3" type="primary">100634572</name>
</gene>
<evidence type="ECO:0000256" key="2">
    <source>
        <dbReference type="SAM" id="MobiDB-lite"/>
    </source>
</evidence>
<proteinExistence type="predicted"/>
<feature type="coiled-coil region" evidence="1">
    <location>
        <begin position="789"/>
        <end position="836"/>
    </location>
</feature>
<dbReference type="AlphaFoldDB" id="A0A1X7UGC4"/>
<feature type="compositionally biased region" description="Polar residues" evidence="2">
    <location>
        <begin position="714"/>
        <end position="724"/>
    </location>
</feature>
<accession>A0A1X7UGC4</accession>
<feature type="compositionally biased region" description="Basic and acidic residues" evidence="2">
    <location>
        <begin position="742"/>
        <end position="762"/>
    </location>
</feature>
<dbReference type="GO" id="GO:0016460">
    <property type="term" value="C:myosin II complex"/>
    <property type="evidence" value="ECO:0007669"/>
    <property type="project" value="TreeGrafter"/>
</dbReference>
<feature type="compositionally biased region" description="Basic and acidic residues" evidence="2">
    <location>
        <begin position="674"/>
        <end position="713"/>
    </location>
</feature>
<evidence type="ECO:0000313" key="4">
    <source>
        <dbReference type="Proteomes" id="UP000007879"/>
    </source>
</evidence>
<name>A0A1X7UGC4_AMPQE</name>
<dbReference type="KEGG" id="aqu:100634572"/>
<feature type="compositionally biased region" description="Polar residues" evidence="2">
    <location>
        <begin position="1050"/>
        <end position="1059"/>
    </location>
</feature>
<feature type="compositionally biased region" description="Basic residues" evidence="2">
    <location>
        <begin position="1002"/>
        <end position="1011"/>
    </location>
</feature>
<evidence type="ECO:0000313" key="3">
    <source>
        <dbReference type="EnsemblMetazoa" id="Aqu2.1.26827_001"/>
    </source>
</evidence>
<feature type="region of interest" description="Disordered" evidence="2">
    <location>
        <begin position="992"/>
        <end position="1013"/>
    </location>
</feature>
<keyword evidence="4" id="KW-1185">Reference proteome</keyword>
<dbReference type="PANTHER" id="PTHR45615">
    <property type="entry name" value="MYOSIN HEAVY CHAIN, NON-MUSCLE"/>
    <property type="match status" value="1"/>
</dbReference>
<protein>
    <submittedName>
        <fullName evidence="3">Uncharacterized protein</fullName>
    </submittedName>
</protein>
<evidence type="ECO:0000256" key="1">
    <source>
        <dbReference type="SAM" id="Coils"/>
    </source>
</evidence>
<keyword evidence="1" id="KW-0175">Coiled coil</keyword>
<feature type="region of interest" description="Disordered" evidence="2">
    <location>
        <begin position="938"/>
        <end position="968"/>
    </location>
</feature>
<feature type="coiled-coil region" evidence="1">
    <location>
        <begin position="193"/>
        <end position="341"/>
    </location>
</feature>
<dbReference type="GO" id="GO:0032982">
    <property type="term" value="C:myosin filament"/>
    <property type="evidence" value="ECO:0007669"/>
    <property type="project" value="TreeGrafter"/>
</dbReference>
<feature type="region of interest" description="Disordered" evidence="2">
    <location>
        <begin position="672"/>
        <end position="769"/>
    </location>
</feature>
<organism evidence="3">
    <name type="scientific">Amphimedon queenslandica</name>
    <name type="common">Sponge</name>
    <dbReference type="NCBI Taxonomy" id="400682"/>
    <lineage>
        <taxon>Eukaryota</taxon>
        <taxon>Metazoa</taxon>
        <taxon>Porifera</taxon>
        <taxon>Demospongiae</taxon>
        <taxon>Heteroscleromorpha</taxon>
        <taxon>Haplosclerida</taxon>
        <taxon>Niphatidae</taxon>
        <taxon>Amphimedon</taxon>
    </lineage>
</organism>
<feature type="coiled-coil region" evidence="1">
    <location>
        <begin position="116"/>
        <end position="150"/>
    </location>
</feature>
<feature type="compositionally biased region" description="Basic and acidic residues" evidence="2">
    <location>
        <begin position="992"/>
        <end position="1001"/>
    </location>
</feature>
<dbReference type="PANTHER" id="PTHR45615:SF40">
    <property type="entry name" value="MYOSIN HEAVY CHAIN, NON-MUSCLE"/>
    <property type="match status" value="1"/>
</dbReference>
<sequence>MTARPTSAPKVLQPVGGDESTAAASVSCCMRQELSLSRLHQSLQQLQESLVDKDYSIQSLNDEVSRLSVFEKESERKDKIISTLREEIAKLHKSNMEKCIKLNPVMEELKSIKILIQERDGEIDALQTTVSELNDKLSRSRQQAAALQTQLSHKNSLLATQSDELRTLKREKRQCDDHISSANEFSKEKQSTITSLNDKVKRLKTANQDLTQRVESTQLKYSQSIETEKLLRDEIQQLKGKSSQIKLQLSNTQDQLQTTKTTNNRINNELDKTKEQLEQLCHQLRGLVCLESSSKLSLSPDVIVSNVDSIIKEQVQLKKNHEQLEERHQEACERLASLQNDVKSVSRCLSNIQPLSPLPSVVSTIQSSVNDIHVSDEGVSLIVQCLTNLCSNVQSLQTNIEHINNALKTGMKSLLPDKPISDKSIDALIDCLLEVTRTNLSKNEAQQLQIVVLTEEKDAAIKEREARVRDECNIELRDRLGTLREEERIKREKEKDELVTKAREELKETNDQRLSEIKSLRQELKTKEKELETKCEEIKELKINFNDLTIANTNLINELGKLKASLHHEEKEHSDTLILIKTQNETREMDISRTLQEYKIQCQEHASTIVSLEGKLIGALEEGTRWKEREMNTQEKLKSLQNELELLQSSSESSQSKTNNILQVLRRQLVHANESSDKERERAREVELKMEEMKEKQKEEIDKLTSSHKDQISDLRSQLAQRESTLAELCQSATNKTPPTEPHPKKSPEKLTVEEDHTHLSKEEEEDTPPDVLVAVGHRCLGDNHQKVIDSQKHALHEMRRRIDELMRTHPPVPSHQAALKELAKLRQELIEMKTNEIMRKEEENRKGVESVAMEIGHVPSRTLSQYELELEEALQDSEDAYNNLLMFLSEKLHIPNMPDFKPLGGVNKVARQHILKERNEFIEGSLNEALTVVRARHKPVPVTSQTGQTSSERPKSASVPQPVPVPDLSPYGVYNNEVLERLDQEKRLQEAMAKRKEYKSSKQRHRRRSHSCMLTSEEVQHRMDQVRRLYSQKLDKKSAEIDHLKQELKSSQQENESFASKMKILRGK</sequence>
<feature type="compositionally biased region" description="Polar residues" evidence="2">
    <location>
        <begin position="943"/>
        <end position="952"/>
    </location>
</feature>
<dbReference type="GO" id="GO:0000146">
    <property type="term" value="F:microfilament motor activity"/>
    <property type="evidence" value="ECO:0007669"/>
    <property type="project" value="TreeGrafter"/>
</dbReference>
<dbReference type="EnsemblMetazoa" id="XM_003387996.2">
    <property type="protein sequence ID" value="XP_003388044.2"/>
    <property type="gene ID" value="LOC100634572"/>
</dbReference>
<reference evidence="3" key="2">
    <citation type="submission" date="2017-05" db="UniProtKB">
        <authorList>
            <consortium name="EnsemblMetazoa"/>
        </authorList>
    </citation>
    <scope>IDENTIFICATION</scope>
</reference>
<dbReference type="Proteomes" id="UP000007879">
    <property type="component" value="Unassembled WGS sequence"/>
</dbReference>
<dbReference type="EnsemblMetazoa" id="Aqu2.1.26827_001">
    <property type="protein sequence ID" value="Aqu2.1.26827_001"/>
    <property type="gene ID" value="Aqu2.1.26827"/>
</dbReference>
<dbReference type="InParanoid" id="A0A1X7UGC4"/>
<dbReference type="STRING" id="400682.A0A1X7UGC4"/>